<dbReference type="Proteomes" id="UP000499080">
    <property type="component" value="Unassembled WGS sequence"/>
</dbReference>
<evidence type="ECO:0000313" key="1">
    <source>
        <dbReference type="EMBL" id="GBN93139.1"/>
    </source>
</evidence>
<dbReference type="EMBL" id="BGPR01024795">
    <property type="protein sequence ID" value="GBN93139.1"/>
    <property type="molecule type" value="Genomic_DNA"/>
</dbReference>
<proteinExistence type="predicted"/>
<protein>
    <submittedName>
        <fullName evidence="1">Uncharacterized protein</fullName>
    </submittedName>
</protein>
<name>A0A4Y2T132_ARAVE</name>
<accession>A0A4Y2T132</accession>
<evidence type="ECO:0000313" key="2">
    <source>
        <dbReference type="Proteomes" id="UP000499080"/>
    </source>
</evidence>
<comment type="caution">
    <text evidence="1">The sequence shown here is derived from an EMBL/GenBank/DDBJ whole genome shotgun (WGS) entry which is preliminary data.</text>
</comment>
<reference evidence="1 2" key="1">
    <citation type="journal article" date="2019" name="Sci. Rep.">
        <title>Orb-weaving spider Araneus ventricosus genome elucidates the spidroin gene catalogue.</title>
        <authorList>
            <person name="Kono N."/>
            <person name="Nakamura H."/>
            <person name="Ohtoshi R."/>
            <person name="Moran D.A.P."/>
            <person name="Shinohara A."/>
            <person name="Yoshida Y."/>
            <person name="Fujiwara M."/>
            <person name="Mori M."/>
            <person name="Tomita M."/>
            <person name="Arakawa K."/>
        </authorList>
    </citation>
    <scope>NUCLEOTIDE SEQUENCE [LARGE SCALE GENOMIC DNA]</scope>
</reference>
<gene>
    <name evidence="1" type="ORF">AVEN_15127_1</name>
</gene>
<keyword evidence="2" id="KW-1185">Reference proteome</keyword>
<dbReference type="AlphaFoldDB" id="A0A4Y2T132"/>
<organism evidence="1 2">
    <name type="scientific">Araneus ventricosus</name>
    <name type="common">Orbweaver spider</name>
    <name type="synonym">Epeira ventricosa</name>
    <dbReference type="NCBI Taxonomy" id="182803"/>
    <lineage>
        <taxon>Eukaryota</taxon>
        <taxon>Metazoa</taxon>
        <taxon>Ecdysozoa</taxon>
        <taxon>Arthropoda</taxon>
        <taxon>Chelicerata</taxon>
        <taxon>Arachnida</taxon>
        <taxon>Araneae</taxon>
        <taxon>Araneomorphae</taxon>
        <taxon>Entelegynae</taxon>
        <taxon>Araneoidea</taxon>
        <taxon>Araneidae</taxon>
        <taxon>Araneus</taxon>
    </lineage>
</organism>
<sequence>MKLFHLSFMTKWTPWKNFCCAPCCHHLTVIISQYPPLDIGNSFCLKVRMFGSGPKGLRFYLASTVVTRKNTQHLLSVPLLDGITKIPSTSTSNRWQHLNFYTKLSQIQSL</sequence>